<dbReference type="InterPro" id="IPR051395">
    <property type="entry name" value="Cytochrome_c_Peroxidase/MauG"/>
</dbReference>
<keyword evidence="11" id="KW-0575">Peroxidase</keyword>
<evidence type="ECO:0000256" key="6">
    <source>
        <dbReference type="ARBA" id="ARBA00023002"/>
    </source>
</evidence>
<evidence type="ECO:0000256" key="7">
    <source>
        <dbReference type="ARBA" id="ARBA00023004"/>
    </source>
</evidence>
<evidence type="ECO:0000256" key="3">
    <source>
        <dbReference type="ARBA" id="ARBA00022723"/>
    </source>
</evidence>
<dbReference type="InterPro" id="IPR009056">
    <property type="entry name" value="Cyt_c-like_dom"/>
</dbReference>
<feature type="binding site" description="axial binding residue" evidence="9">
    <location>
        <position position="324"/>
    </location>
    <ligand>
        <name>heme c</name>
        <dbReference type="ChEBI" id="CHEBI:61717"/>
        <label>2</label>
    </ligand>
    <ligandPart>
        <name>Fe</name>
        <dbReference type="ChEBI" id="CHEBI:18248"/>
    </ligandPart>
</feature>
<dbReference type="SUPFAM" id="SSF46626">
    <property type="entry name" value="Cytochrome c"/>
    <property type="match status" value="2"/>
</dbReference>
<keyword evidence="4" id="KW-0732">Signal</keyword>
<evidence type="ECO:0000256" key="4">
    <source>
        <dbReference type="ARBA" id="ARBA00022729"/>
    </source>
</evidence>
<dbReference type="Pfam" id="PF21419">
    <property type="entry name" value="RoxA-like_Cyt-c"/>
    <property type="match status" value="1"/>
</dbReference>
<dbReference type="Pfam" id="PF03150">
    <property type="entry name" value="CCP_MauG"/>
    <property type="match status" value="1"/>
</dbReference>
<evidence type="ECO:0000313" key="12">
    <source>
        <dbReference type="Proteomes" id="UP000297891"/>
    </source>
</evidence>
<organism evidence="11 12">
    <name type="scientific">Leptospira brenneri</name>
    <dbReference type="NCBI Taxonomy" id="2023182"/>
    <lineage>
        <taxon>Bacteria</taxon>
        <taxon>Pseudomonadati</taxon>
        <taxon>Spirochaetota</taxon>
        <taxon>Spirochaetia</taxon>
        <taxon>Leptospirales</taxon>
        <taxon>Leptospiraceae</taxon>
        <taxon>Leptospira</taxon>
    </lineage>
</organism>
<dbReference type="InterPro" id="IPR036909">
    <property type="entry name" value="Cyt_c-like_dom_sf"/>
</dbReference>
<dbReference type="RefSeq" id="WP_100792165.1">
    <property type="nucleotide sequence ID" value="NZ_NPDQ01000010.1"/>
</dbReference>
<gene>
    <name evidence="11" type="ORF">EHQ30_02900</name>
</gene>
<dbReference type="GO" id="GO:0042597">
    <property type="term" value="C:periplasmic space"/>
    <property type="evidence" value="ECO:0007669"/>
    <property type="project" value="UniProtKB-SubCell"/>
</dbReference>
<feature type="binding site" description="axial binding residue" evidence="9">
    <location>
        <position position="108"/>
    </location>
    <ligand>
        <name>heme c</name>
        <dbReference type="ChEBI" id="CHEBI:61717"/>
        <label>1</label>
    </ligand>
    <ligandPart>
        <name>Fe</name>
        <dbReference type="ChEBI" id="CHEBI:18248"/>
    </ligandPart>
</feature>
<feature type="binding site" description="covalent" evidence="8">
    <location>
        <position position="104"/>
    </location>
    <ligand>
        <name>heme c</name>
        <dbReference type="ChEBI" id="CHEBI:61717"/>
        <label>1</label>
    </ligand>
</feature>
<keyword evidence="5" id="KW-0574">Periplasm</keyword>
<evidence type="ECO:0000256" key="9">
    <source>
        <dbReference type="PIRSR" id="PIRSR000294-2"/>
    </source>
</evidence>
<feature type="binding site" description="covalent" evidence="8">
    <location>
        <position position="254"/>
    </location>
    <ligand>
        <name>heme c</name>
        <dbReference type="ChEBI" id="CHEBI:61717"/>
        <label>2</label>
    </ligand>
</feature>
<feature type="binding site" description="covalent" evidence="8">
    <location>
        <position position="251"/>
    </location>
    <ligand>
        <name>heme c</name>
        <dbReference type="ChEBI" id="CHEBI:61717"/>
        <label>2</label>
    </ligand>
</feature>
<dbReference type="InterPro" id="IPR004852">
    <property type="entry name" value="Di-haem_cyt_c_peroxidsae"/>
</dbReference>
<reference evidence="11" key="1">
    <citation type="journal article" date="2019" name="PLoS Negl. Trop. Dis.">
        <title>Revisiting the worldwide diversity of Leptospira species in the environment.</title>
        <authorList>
            <person name="Vincent A.T."/>
            <person name="Schiettekatte O."/>
            <person name="Bourhy P."/>
            <person name="Veyrier F.J."/>
            <person name="Picardeau M."/>
        </authorList>
    </citation>
    <scope>NUCLEOTIDE SEQUENCE [LARGE SCALE GENOMIC DNA]</scope>
    <source>
        <strain evidence="11">201800277</strain>
    </source>
</reference>
<dbReference type="PANTHER" id="PTHR30600">
    <property type="entry name" value="CYTOCHROME C PEROXIDASE-RELATED"/>
    <property type="match status" value="1"/>
</dbReference>
<protein>
    <submittedName>
        <fullName evidence="11">Cytochrome-c peroxidase</fullName>
    </submittedName>
</protein>
<dbReference type="AlphaFoldDB" id="A0A2M9XXW0"/>
<dbReference type="PROSITE" id="PS51007">
    <property type="entry name" value="CYTC"/>
    <property type="match status" value="1"/>
</dbReference>
<dbReference type="PANTHER" id="PTHR30600:SF7">
    <property type="entry name" value="CYTOCHROME C PEROXIDASE-RELATED"/>
    <property type="match status" value="1"/>
</dbReference>
<keyword evidence="3 9" id="KW-0479">Metal-binding</keyword>
<dbReference type="InterPro" id="IPR026259">
    <property type="entry name" value="MauG/Cytc_peroxidase"/>
</dbReference>
<accession>A0A2M9XXW0</accession>
<comment type="subcellular location">
    <subcellularLocation>
        <location evidence="1">Periplasm</location>
    </subcellularLocation>
</comment>
<comment type="cofactor">
    <cofactor evidence="8">
        <name>heme</name>
        <dbReference type="ChEBI" id="CHEBI:30413"/>
    </cofactor>
    <text evidence="8">Binds 2 heme groups.</text>
</comment>
<evidence type="ECO:0000256" key="1">
    <source>
        <dbReference type="ARBA" id="ARBA00004418"/>
    </source>
</evidence>
<evidence type="ECO:0000256" key="2">
    <source>
        <dbReference type="ARBA" id="ARBA00022617"/>
    </source>
</evidence>
<proteinExistence type="predicted"/>
<dbReference type="EMBL" id="RQFP01000001">
    <property type="protein sequence ID" value="TGK95600.1"/>
    <property type="molecule type" value="Genomic_DNA"/>
</dbReference>
<dbReference type="GO" id="GO:0046872">
    <property type="term" value="F:metal ion binding"/>
    <property type="evidence" value="ECO:0007669"/>
    <property type="project" value="UniProtKB-KW"/>
</dbReference>
<comment type="PTM">
    <text evidence="8">Binds 2 heme groups per subunit.</text>
</comment>
<dbReference type="GO" id="GO:0009055">
    <property type="term" value="F:electron transfer activity"/>
    <property type="evidence" value="ECO:0007669"/>
    <property type="project" value="InterPro"/>
</dbReference>
<dbReference type="Proteomes" id="UP000297891">
    <property type="component" value="Unassembled WGS sequence"/>
</dbReference>
<dbReference type="PIRSF" id="PIRSF000294">
    <property type="entry name" value="Cytochrome-c_peroxidase"/>
    <property type="match status" value="1"/>
</dbReference>
<evidence type="ECO:0000313" key="11">
    <source>
        <dbReference type="EMBL" id="TGK95600.1"/>
    </source>
</evidence>
<evidence type="ECO:0000256" key="5">
    <source>
        <dbReference type="ARBA" id="ARBA00022764"/>
    </source>
</evidence>
<evidence type="ECO:0000259" key="10">
    <source>
        <dbReference type="PROSITE" id="PS51007"/>
    </source>
</evidence>
<dbReference type="GO" id="GO:0004130">
    <property type="term" value="F:cytochrome-c peroxidase activity"/>
    <property type="evidence" value="ECO:0007669"/>
    <property type="project" value="TreeGrafter"/>
</dbReference>
<feature type="binding site" description="covalent" evidence="8">
    <location>
        <position position="107"/>
    </location>
    <ligand>
        <name>heme c</name>
        <dbReference type="ChEBI" id="CHEBI:61717"/>
        <label>1</label>
    </ligand>
</feature>
<keyword evidence="7 9" id="KW-0408">Iron</keyword>
<dbReference type="OrthoDB" id="320550at2"/>
<feature type="domain" description="Cytochrome c" evidence="10">
    <location>
        <begin position="237"/>
        <end position="349"/>
    </location>
</feature>
<feature type="binding site" description="axial binding residue" evidence="9">
    <location>
        <position position="255"/>
    </location>
    <ligand>
        <name>heme c</name>
        <dbReference type="ChEBI" id="CHEBI:61717"/>
        <label>2</label>
    </ligand>
    <ligandPart>
        <name>Fe</name>
        <dbReference type="ChEBI" id="CHEBI:18248"/>
    </ligandPart>
</feature>
<name>A0A2M9XXW0_9LEPT</name>
<comment type="caution">
    <text evidence="11">The sequence shown here is derived from an EMBL/GenBank/DDBJ whole genome shotgun (WGS) entry which is preliminary data.</text>
</comment>
<keyword evidence="12" id="KW-1185">Reference proteome</keyword>
<dbReference type="Gene3D" id="1.10.760.10">
    <property type="entry name" value="Cytochrome c-like domain"/>
    <property type="match status" value="2"/>
</dbReference>
<dbReference type="GO" id="GO:0020037">
    <property type="term" value="F:heme binding"/>
    <property type="evidence" value="ECO:0007669"/>
    <property type="project" value="InterPro"/>
</dbReference>
<keyword evidence="6" id="KW-0560">Oxidoreductase</keyword>
<keyword evidence="2 8" id="KW-0349">Heme</keyword>
<evidence type="ECO:0000256" key="8">
    <source>
        <dbReference type="PIRSR" id="PIRSR000294-1"/>
    </source>
</evidence>
<sequence>MFSPLSYFFSKLYSKIVILLIIHLFTVSCTSKNPTKNDRQENLITFYFFSNFSYASELQTNAKNTIGTLPSSIPGSESDTIALINLGNKIFRDNKLSSNHVQSCLTCHPIDGTAAGMDRQSASRGTFGQLGKRNTPSILNVGFLPIIFWDGRRNTLYEQAIDPFVNPLEMSLPSETELLIRIQNDSSYTSFFADAFPDSPNPSLHSIRLALVAFQRSLVSKSRFDDFLESNVFALRTEELDGLKIFLEVGCTNCHSQNLLGGSKFEKLDSVYSYNPNDFGRSEFTGNQEDKFFFKVPPLRNVALTAPYFHDGSVPTIKEAVRRMNHYKLNRNINDSEIDLLVTFLRTLSDKTKTN</sequence>